<dbReference type="EMBL" id="MTKS01000020">
    <property type="protein sequence ID" value="RWX52318.1"/>
    <property type="molecule type" value="Genomic_DNA"/>
</dbReference>
<evidence type="ECO:0000313" key="4">
    <source>
        <dbReference type="Proteomes" id="UP000288892"/>
    </source>
</evidence>
<keyword evidence="4" id="KW-1185">Reference proteome</keyword>
<evidence type="ECO:0000313" key="2">
    <source>
        <dbReference type="EMBL" id="RWX52318.1"/>
    </source>
</evidence>
<evidence type="ECO:0000313" key="1">
    <source>
        <dbReference type="EMBL" id="RWX43687.1"/>
    </source>
</evidence>
<protein>
    <submittedName>
        <fullName evidence="2">Uncharacterized protein</fullName>
    </submittedName>
</protein>
<sequence>MYTVMNYTLKVRCFQVKRKGKKMFLMIPGGRNHNYVLSFLSCRGGTPVFTLSYRTDTGVCPYSPVPKTGDVLFEVMH</sequence>
<evidence type="ECO:0000313" key="3">
    <source>
        <dbReference type="Proteomes" id="UP000286862"/>
    </source>
</evidence>
<dbReference type="AlphaFoldDB" id="A0A444JH72"/>
<organism evidence="2 4">
    <name type="scientific">Candidatus Electrothrix marina</name>
    <dbReference type="NCBI Taxonomy" id="1859130"/>
    <lineage>
        <taxon>Bacteria</taxon>
        <taxon>Pseudomonadati</taxon>
        <taxon>Thermodesulfobacteriota</taxon>
        <taxon>Desulfobulbia</taxon>
        <taxon>Desulfobulbales</taxon>
        <taxon>Desulfobulbaceae</taxon>
        <taxon>Candidatus Electrothrix</taxon>
    </lineage>
</organism>
<name>A0A444JH72_9BACT</name>
<accession>A0A444JH72</accession>
<comment type="caution">
    <text evidence="2">The sequence shown here is derived from an EMBL/GenBank/DDBJ whole genome shotgun (WGS) entry which is preliminary data.</text>
</comment>
<gene>
    <name evidence="1" type="ORF">VT99_13682</name>
    <name evidence="2" type="ORF">VU01_10204</name>
</gene>
<proteinExistence type="predicted"/>
<dbReference type="Proteomes" id="UP000286862">
    <property type="component" value="Unassembled WGS sequence"/>
</dbReference>
<reference evidence="3 4" key="1">
    <citation type="submission" date="2017-01" db="EMBL/GenBank/DDBJ databases">
        <title>The cable genome- insights into the physiology and evolution of filamentous bacteria capable of sulfide oxidation via long distance electron transfer.</title>
        <authorList>
            <person name="Schreiber L."/>
            <person name="Bjerg J.T."/>
            <person name="Boggild A."/>
            <person name="Van De Vossenberg J."/>
            <person name="Meysman F."/>
            <person name="Nielsen L.P."/>
            <person name="Schramm A."/>
            <person name="Kjeldsen K.U."/>
        </authorList>
    </citation>
    <scope>NUCLEOTIDE SEQUENCE [LARGE SCALE GENOMIC DNA]</scope>
    <source>
        <strain evidence="1">A2</strain>
        <strain evidence="2">A5</strain>
    </source>
</reference>
<dbReference type="Proteomes" id="UP000288892">
    <property type="component" value="Unassembled WGS sequence"/>
</dbReference>
<dbReference type="EMBL" id="MTKQ01000368">
    <property type="protein sequence ID" value="RWX43687.1"/>
    <property type="molecule type" value="Genomic_DNA"/>
</dbReference>